<dbReference type="CDD" id="cd03784">
    <property type="entry name" value="GT1_Gtf-like"/>
    <property type="match status" value="1"/>
</dbReference>
<proteinExistence type="inferred from homology"/>
<comment type="similarity">
    <text evidence="1">Belongs to the UDP-glycosyltransferase family.</text>
</comment>
<dbReference type="AlphaFoldDB" id="A0A834SQL1"/>
<comment type="caution">
    <text evidence="3">The sequence shown here is derived from an EMBL/GenBank/DDBJ whole genome shotgun (WGS) entry which is preliminary data.</text>
</comment>
<dbReference type="SUPFAM" id="SSF53756">
    <property type="entry name" value="UDP-Glycosyltransferase/glycogen phosphorylase"/>
    <property type="match status" value="1"/>
</dbReference>
<dbReference type="OrthoDB" id="5835829at2759"/>
<dbReference type="FunFam" id="3.40.50.2000:FF:000040">
    <property type="entry name" value="UDP-glycosyltransferase 76C1"/>
    <property type="match status" value="1"/>
</dbReference>
<accession>A0A834SQL1</accession>
<keyword evidence="4" id="KW-1185">Reference proteome</keyword>
<evidence type="ECO:0000313" key="4">
    <source>
        <dbReference type="Proteomes" id="UP000634136"/>
    </source>
</evidence>
<dbReference type="FunFam" id="3.40.50.2000:FF:000120">
    <property type="entry name" value="UDP-glycosyltransferase 76C1"/>
    <property type="match status" value="1"/>
</dbReference>
<dbReference type="EMBL" id="JAAIUW010000012">
    <property type="protein sequence ID" value="KAF7805412.1"/>
    <property type="molecule type" value="Genomic_DNA"/>
</dbReference>
<evidence type="ECO:0000256" key="2">
    <source>
        <dbReference type="ARBA" id="ARBA00022679"/>
    </source>
</evidence>
<evidence type="ECO:0000313" key="3">
    <source>
        <dbReference type="EMBL" id="KAF7805412.1"/>
    </source>
</evidence>
<dbReference type="GO" id="GO:0080043">
    <property type="term" value="F:quercetin 3-O-glucosyltransferase activity"/>
    <property type="evidence" value="ECO:0007669"/>
    <property type="project" value="TreeGrafter"/>
</dbReference>
<reference evidence="3" key="1">
    <citation type="submission" date="2020-09" db="EMBL/GenBank/DDBJ databases">
        <title>Genome-Enabled Discovery of Anthraquinone Biosynthesis in Senna tora.</title>
        <authorList>
            <person name="Kang S.-H."/>
            <person name="Pandey R.P."/>
            <person name="Lee C.-M."/>
            <person name="Sim J.-S."/>
            <person name="Jeong J.-T."/>
            <person name="Choi B.-S."/>
            <person name="Jung M."/>
            <person name="Ginzburg D."/>
            <person name="Zhao K."/>
            <person name="Won S.Y."/>
            <person name="Oh T.-J."/>
            <person name="Yu Y."/>
            <person name="Kim N.-H."/>
            <person name="Lee O.R."/>
            <person name="Lee T.-H."/>
            <person name="Bashyal P."/>
            <person name="Kim T.-S."/>
            <person name="Lee W.-H."/>
            <person name="Kawkins C."/>
            <person name="Kim C.-K."/>
            <person name="Kim J.S."/>
            <person name="Ahn B.O."/>
            <person name="Rhee S.Y."/>
            <person name="Sohng J.K."/>
        </authorList>
    </citation>
    <scope>NUCLEOTIDE SEQUENCE</scope>
    <source>
        <tissue evidence="3">Leaf</tissue>
    </source>
</reference>
<name>A0A834SQL1_9FABA</name>
<protein>
    <submittedName>
        <fullName evidence="3">UDP-glucose iridoid glucosyltransferase-like</fullName>
    </submittedName>
</protein>
<dbReference type="Gene3D" id="3.40.50.2000">
    <property type="entry name" value="Glycogen Phosphorylase B"/>
    <property type="match status" value="2"/>
</dbReference>
<gene>
    <name evidence="3" type="ORF">G2W53_037573</name>
</gene>
<keyword evidence="2 3" id="KW-0808">Transferase</keyword>
<dbReference type="PANTHER" id="PTHR11926">
    <property type="entry name" value="GLUCOSYL/GLUCURONOSYL TRANSFERASES"/>
    <property type="match status" value="1"/>
</dbReference>
<sequence length="510" mass="57667">MAWGDKIKEGRGWGELVLTFQGSRNEELIRLEVLGCLKATIIIMDMEKQRDGERWRKGVVVLVAAPFQGHLTPMLELGSILHSRGFSITVAHTLFNPPNPSNHPHFSFLPFSHPQHSNTPISSHNLTTITSTLNTNCASPLKHSLLLHMNQHNVLCLIYDGLMHFADSVARQLNIPSLLLRTTSVTNLLAYHALLHQQNLPNFKDREGWREMEVPNLEAVRFKDLPNFNCPDSEALLKQLKKTVGVRPSLGVIFNTVECLEAQYINKLHQQYLKVPIFAIGPLHLMARQHSSSSSSSSFLKEDYTCIDWLNKQSPRSVLYLSLGSIASWDQKQLTQMARGLVNCNQPFLWVVRANHNIIVNVVGDEEVKKGIEERGCVVRWAPQKEVLAHEAVGGFWSHCGWNSTLESMSEGVPMICQPYFGDQTINSRLLTHVWKLGLQIQYNNNNNNAIEEGEIEKAVTRLLVDEEGKEMWKRAQEMKHHIRQAVTQPAASSYNALDSLVHHLLSLCL</sequence>
<dbReference type="GO" id="GO:0080044">
    <property type="term" value="F:quercetin 7-O-glucosyltransferase activity"/>
    <property type="evidence" value="ECO:0007669"/>
    <property type="project" value="TreeGrafter"/>
</dbReference>
<dbReference type="Proteomes" id="UP000634136">
    <property type="component" value="Unassembled WGS sequence"/>
</dbReference>
<evidence type="ECO:0000256" key="1">
    <source>
        <dbReference type="ARBA" id="ARBA00009995"/>
    </source>
</evidence>
<dbReference type="Pfam" id="PF00201">
    <property type="entry name" value="UDPGT"/>
    <property type="match status" value="1"/>
</dbReference>
<dbReference type="PANTHER" id="PTHR11926:SF1489">
    <property type="entry name" value="HEXOSYLTRANSFERASE-RELATED"/>
    <property type="match status" value="1"/>
</dbReference>
<organism evidence="3 4">
    <name type="scientific">Senna tora</name>
    <dbReference type="NCBI Taxonomy" id="362788"/>
    <lineage>
        <taxon>Eukaryota</taxon>
        <taxon>Viridiplantae</taxon>
        <taxon>Streptophyta</taxon>
        <taxon>Embryophyta</taxon>
        <taxon>Tracheophyta</taxon>
        <taxon>Spermatophyta</taxon>
        <taxon>Magnoliopsida</taxon>
        <taxon>eudicotyledons</taxon>
        <taxon>Gunneridae</taxon>
        <taxon>Pentapetalae</taxon>
        <taxon>rosids</taxon>
        <taxon>fabids</taxon>
        <taxon>Fabales</taxon>
        <taxon>Fabaceae</taxon>
        <taxon>Caesalpinioideae</taxon>
        <taxon>Cassia clade</taxon>
        <taxon>Senna</taxon>
    </lineage>
</organism>
<dbReference type="InterPro" id="IPR002213">
    <property type="entry name" value="UDP_glucos_trans"/>
</dbReference>